<dbReference type="EMBL" id="JAMZIH010006669">
    <property type="protein sequence ID" value="KAJ1673692.1"/>
    <property type="molecule type" value="Genomic_DNA"/>
</dbReference>
<dbReference type="Proteomes" id="UP001145114">
    <property type="component" value="Unassembled WGS sequence"/>
</dbReference>
<comment type="caution">
    <text evidence="1">The sequence shown here is derived from an EMBL/GenBank/DDBJ whole genome shotgun (WGS) entry which is preliminary data.</text>
</comment>
<organism evidence="1 2">
    <name type="scientific">Spiromyces aspiralis</name>
    <dbReference type="NCBI Taxonomy" id="68401"/>
    <lineage>
        <taxon>Eukaryota</taxon>
        <taxon>Fungi</taxon>
        <taxon>Fungi incertae sedis</taxon>
        <taxon>Zoopagomycota</taxon>
        <taxon>Kickxellomycotina</taxon>
        <taxon>Kickxellomycetes</taxon>
        <taxon>Kickxellales</taxon>
        <taxon>Kickxellaceae</taxon>
        <taxon>Spiromyces</taxon>
    </lineage>
</organism>
<evidence type="ECO:0000313" key="1">
    <source>
        <dbReference type="EMBL" id="KAJ1673692.1"/>
    </source>
</evidence>
<reference evidence="1" key="1">
    <citation type="submission" date="2022-06" db="EMBL/GenBank/DDBJ databases">
        <title>Phylogenomic reconstructions and comparative analyses of Kickxellomycotina fungi.</title>
        <authorList>
            <person name="Reynolds N.K."/>
            <person name="Stajich J.E."/>
            <person name="Barry K."/>
            <person name="Grigoriev I.V."/>
            <person name="Crous P."/>
            <person name="Smith M.E."/>
        </authorList>
    </citation>
    <scope>NUCLEOTIDE SEQUENCE</scope>
    <source>
        <strain evidence="1">RSA 2271</strain>
    </source>
</reference>
<gene>
    <name evidence="1" type="ORF">EV182_004746</name>
</gene>
<sequence length="154" mass="17426">MGRYRRSRTHKAIKDISKKYRTRRRTKDLDQIQSDLRPENKERLLNQEEDPDLPGLGQHYCVECSKHFVSEQSLSEHRRGKFHKRRLKMLKEPAYTLEEAEAAAGLTTDNGKAQSQPVISSLLQKKHENSAHSAPLVAAAGTSAATAMMATEDL</sequence>
<keyword evidence="2" id="KW-1185">Reference proteome</keyword>
<proteinExistence type="predicted"/>
<accession>A0ACC1HEM6</accession>
<protein>
    <submittedName>
        <fullName evidence="1">Uncharacterized protein</fullName>
    </submittedName>
</protein>
<name>A0ACC1HEM6_9FUNG</name>
<evidence type="ECO:0000313" key="2">
    <source>
        <dbReference type="Proteomes" id="UP001145114"/>
    </source>
</evidence>